<protein>
    <submittedName>
        <fullName evidence="1">Uncharacterized protein</fullName>
    </submittedName>
</protein>
<dbReference type="Proteomes" id="UP000324800">
    <property type="component" value="Unassembled WGS sequence"/>
</dbReference>
<dbReference type="EMBL" id="SNRW01018917">
    <property type="protein sequence ID" value="KAA6366883.1"/>
    <property type="molecule type" value="Genomic_DNA"/>
</dbReference>
<reference evidence="1 2" key="1">
    <citation type="submission" date="2019-03" db="EMBL/GenBank/DDBJ databases">
        <title>Single cell metagenomics reveals metabolic interactions within the superorganism composed of flagellate Streblomastix strix and complex community of Bacteroidetes bacteria on its surface.</title>
        <authorList>
            <person name="Treitli S.C."/>
            <person name="Kolisko M."/>
            <person name="Husnik F."/>
            <person name="Keeling P."/>
            <person name="Hampl V."/>
        </authorList>
    </citation>
    <scope>NUCLEOTIDE SEQUENCE [LARGE SCALE GENOMIC DNA]</scope>
    <source>
        <strain evidence="1">ST1C</strain>
    </source>
</reference>
<evidence type="ECO:0000313" key="2">
    <source>
        <dbReference type="Proteomes" id="UP000324800"/>
    </source>
</evidence>
<proteinExistence type="predicted"/>
<gene>
    <name evidence="1" type="ORF">EZS28_037591</name>
</gene>
<dbReference type="AlphaFoldDB" id="A0A5J4U9P1"/>
<name>A0A5J4U9P1_9EUKA</name>
<organism evidence="1 2">
    <name type="scientific">Streblomastix strix</name>
    <dbReference type="NCBI Taxonomy" id="222440"/>
    <lineage>
        <taxon>Eukaryota</taxon>
        <taxon>Metamonada</taxon>
        <taxon>Preaxostyla</taxon>
        <taxon>Oxymonadida</taxon>
        <taxon>Streblomastigidae</taxon>
        <taxon>Streblomastix</taxon>
    </lineage>
</organism>
<accession>A0A5J4U9P1</accession>
<sequence>MISPRLTAIIRSIIEVDSPFEQESQHEQQIKDRRGSSKFEETIMSDPSVCRWLLDIINEDEYIAKESASFILLGLQFVIVVAYIYKVPESQVEIIVEDESCCSQFRHDGTETIIDIAISNVNILTLDCLKKQKDVCNVFI</sequence>
<evidence type="ECO:0000313" key="1">
    <source>
        <dbReference type="EMBL" id="KAA6366883.1"/>
    </source>
</evidence>
<comment type="caution">
    <text evidence="1">The sequence shown here is derived from an EMBL/GenBank/DDBJ whole genome shotgun (WGS) entry which is preliminary data.</text>
</comment>